<evidence type="ECO:0000313" key="2">
    <source>
        <dbReference type="EMBL" id="JAH77300.1"/>
    </source>
</evidence>
<sequence length="40" mass="4651">MFQYIFTCSYTFNSLYSAYMLPLLQSICSFIVLCFYGASL</sequence>
<feature type="transmembrane region" description="Helical" evidence="1">
    <location>
        <begin position="19"/>
        <end position="38"/>
    </location>
</feature>
<proteinExistence type="predicted"/>
<dbReference type="EMBL" id="GBXM01031277">
    <property type="protein sequence ID" value="JAH77300.1"/>
    <property type="molecule type" value="Transcribed_RNA"/>
</dbReference>
<keyword evidence="1" id="KW-1133">Transmembrane helix</keyword>
<accession>A0A0E9VIS2</accession>
<evidence type="ECO:0000256" key="1">
    <source>
        <dbReference type="SAM" id="Phobius"/>
    </source>
</evidence>
<dbReference type="AlphaFoldDB" id="A0A0E9VIS2"/>
<reference evidence="2" key="2">
    <citation type="journal article" date="2015" name="Fish Shellfish Immunol.">
        <title>Early steps in the European eel (Anguilla anguilla)-Vibrio vulnificus interaction in the gills: Role of the RtxA13 toxin.</title>
        <authorList>
            <person name="Callol A."/>
            <person name="Pajuelo D."/>
            <person name="Ebbesson L."/>
            <person name="Teles M."/>
            <person name="MacKenzie S."/>
            <person name="Amaro C."/>
        </authorList>
    </citation>
    <scope>NUCLEOTIDE SEQUENCE</scope>
</reference>
<keyword evidence="1" id="KW-0812">Transmembrane</keyword>
<organism evidence="2">
    <name type="scientific">Anguilla anguilla</name>
    <name type="common">European freshwater eel</name>
    <name type="synonym">Muraena anguilla</name>
    <dbReference type="NCBI Taxonomy" id="7936"/>
    <lineage>
        <taxon>Eukaryota</taxon>
        <taxon>Metazoa</taxon>
        <taxon>Chordata</taxon>
        <taxon>Craniata</taxon>
        <taxon>Vertebrata</taxon>
        <taxon>Euteleostomi</taxon>
        <taxon>Actinopterygii</taxon>
        <taxon>Neopterygii</taxon>
        <taxon>Teleostei</taxon>
        <taxon>Anguilliformes</taxon>
        <taxon>Anguillidae</taxon>
        <taxon>Anguilla</taxon>
    </lineage>
</organism>
<protein>
    <submittedName>
        <fullName evidence="2">Uncharacterized protein</fullName>
    </submittedName>
</protein>
<keyword evidence="1" id="KW-0472">Membrane</keyword>
<reference evidence="2" key="1">
    <citation type="submission" date="2014-11" db="EMBL/GenBank/DDBJ databases">
        <authorList>
            <person name="Amaro Gonzalez C."/>
        </authorList>
    </citation>
    <scope>NUCLEOTIDE SEQUENCE</scope>
</reference>
<name>A0A0E9VIS2_ANGAN</name>